<protein>
    <recommendedName>
        <fullName evidence="1">Tf2-1-like SH3-like domain-containing protein</fullName>
    </recommendedName>
</protein>
<evidence type="ECO:0000259" key="1">
    <source>
        <dbReference type="Pfam" id="PF24626"/>
    </source>
</evidence>
<dbReference type="GeneID" id="107917420"/>
<evidence type="ECO:0000313" key="3">
    <source>
        <dbReference type="RefSeq" id="XP_016702263.1"/>
    </source>
</evidence>
<dbReference type="KEGG" id="ghi:107917420"/>
<reference evidence="3" key="2">
    <citation type="submission" date="2025-08" db="UniProtKB">
        <authorList>
            <consortium name="RefSeq"/>
        </authorList>
    </citation>
    <scope>IDENTIFICATION</scope>
</reference>
<evidence type="ECO:0000313" key="2">
    <source>
        <dbReference type="Proteomes" id="UP000818029"/>
    </source>
</evidence>
<dbReference type="PANTHER" id="PTHR46148:SF44">
    <property type="entry name" value="GAG-POL POLYPROTEIN"/>
    <property type="match status" value="1"/>
</dbReference>
<dbReference type="RefSeq" id="XP_016702263.1">
    <property type="nucleotide sequence ID" value="XM_016846774.1"/>
</dbReference>
<gene>
    <name evidence="3" type="primary">LOC107917420</name>
</gene>
<dbReference type="AlphaFoldDB" id="A0A1U8KMN3"/>
<dbReference type="STRING" id="3635.A0A1U8KMN3"/>
<name>A0A1U8KMN3_GOSHI</name>
<accession>A0A1U8KMN3</accession>
<proteinExistence type="predicted"/>
<dbReference type="Proteomes" id="UP000818029">
    <property type="component" value="Chromosome A01"/>
</dbReference>
<dbReference type="PaxDb" id="3635-A0A1U8KMN3"/>
<sequence length="184" mass="21759">MDGKSERVIQILEDMLRGCLPVQYLNGTIRGVYGRRCHTPTCWIELGERRVLGPELIFDTNDKVKLIRDWLKEVSNRQKSYADLKHKEIEYSIEYYVFLKVSPWKKILRFGRKGKLSLRFVRPYRILRQVGPVAHQLELPSKLDRIHDVFHVSMLRRYRSDPSHIILVEEIKVGLDLTIEEESV</sequence>
<reference evidence="2" key="1">
    <citation type="journal article" date="2020" name="Nat. Genet.">
        <title>Genomic diversifications of five Gossypium allopolyploid species and their impact on cotton improvement.</title>
        <authorList>
            <person name="Chen Z.J."/>
            <person name="Sreedasyam A."/>
            <person name="Ando A."/>
            <person name="Song Q."/>
            <person name="De Santiago L.M."/>
            <person name="Hulse-Kemp A.M."/>
            <person name="Ding M."/>
            <person name="Ye W."/>
            <person name="Kirkbride R.C."/>
            <person name="Jenkins J."/>
            <person name="Plott C."/>
            <person name="Lovell J."/>
            <person name="Lin Y.M."/>
            <person name="Vaughn R."/>
            <person name="Liu B."/>
            <person name="Simpson S."/>
            <person name="Scheffler B.E."/>
            <person name="Wen L."/>
            <person name="Saski C.A."/>
            <person name="Grover C.E."/>
            <person name="Hu G."/>
            <person name="Conover J.L."/>
            <person name="Carlson J.W."/>
            <person name="Shu S."/>
            <person name="Boston L.B."/>
            <person name="Williams M."/>
            <person name="Peterson D.G."/>
            <person name="McGee K."/>
            <person name="Jones D.C."/>
            <person name="Wendel J.F."/>
            <person name="Stelly D.M."/>
            <person name="Grimwood J."/>
            <person name="Schmutz J."/>
        </authorList>
    </citation>
    <scope>NUCLEOTIDE SEQUENCE [LARGE SCALE GENOMIC DNA]</scope>
    <source>
        <strain evidence="2">cv. TM-1</strain>
    </source>
</reference>
<organism evidence="2 3">
    <name type="scientific">Gossypium hirsutum</name>
    <name type="common">Upland cotton</name>
    <name type="synonym">Gossypium mexicanum</name>
    <dbReference type="NCBI Taxonomy" id="3635"/>
    <lineage>
        <taxon>Eukaryota</taxon>
        <taxon>Viridiplantae</taxon>
        <taxon>Streptophyta</taxon>
        <taxon>Embryophyta</taxon>
        <taxon>Tracheophyta</taxon>
        <taxon>Spermatophyta</taxon>
        <taxon>Magnoliopsida</taxon>
        <taxon>eudicotyledons</taxon>
        <taxon>Gunneridae</taxon>
        <taxon>Pentapetalae</taxon>
        <taxon>rosids</taxon>
        <taxon>malvids</taxon>
        <taxon>Malvales</taxon>
        <taxon>Malvaceae</taxon>
        <taxon>Malvoideae</taxon>
        <taxon>Gossypium</taxon>
    </lineage>
</organism>
<feature type="domain" description="Tf2-1-like SH3-like" evidence="1">
    <location>
        <begin position="96"/>
        <end position="159"/>
    </location>
</feature>
<dbReference type="Pfam" id="PF24626">
    <property type="entry name" value="SH3_Tf2-1"/>
    <property type="match status" value="1"/>
</dbReference>
<dbReference type="PANTHER" id="PTHR46148">
    <property type="entry name" value="CHROMO DOMAIN-CONTAINING PROTEIN"/>
    <property type="match status" value="1"/>
</dbReference>
<keyword evidence="2" id="KW-1185">Reference proteome</keyword>
<dbReference type="InterPro" id="IPR056924">
    <property type="entry name" value="SH3_Tf2-1"/>
</dbReference>